<evidence type="ECO:0000313" key="3">
    <source>
        <dbReference type="EMBL" id="GGF00655.1"/>
    </source>
</evidence>
<name>A0ABQ1TQM8_9GAMM</name>
<organism evidence="3 4">
    <name type="scientific">Pseudoalteromonas gelatinilytica</name>
    <dbReference type="NCBI Taxonomy" id="1703256"/>
    <lineage>
        <taxon>Bacteria</taxon>
        <taxon>Pseudomonadati</taxon>
        <taxon>Pseudomonadota</taxon>
        <taxon>Gammaproteobacteria</taxon>
        <taxon>Alteromonadales</taxon>
        <taxon>Pseudoalteromonadaceae</taxon>
        <taxon>Pseudoalteromonas</taxon>
    </lineage>
</organism>
<evidence type="ECO:0008006" key="5">
    <source>
        <dbReference type="Google" id="ProtNLM"/>
    </source>
</evidence>
<gene>
    <name evidence="3" type="ORF">GCM10008027_26900</name>
</gene>
<evidence type="ECO:0000259" key="1">
    <source>
        <dbReference type="Pfam" id="PF18863"/>
    </source>
</evidence>
<feature type="domain" description="HEPN AbiJ-N-terminal" evidence="1">
    <location>
        <begin position="6"/>
        <end position="178"/>
    </location>
</feature>
<accession>A0ABQ1TQM8</accession>
<dbReference type="Proteomes" id="UP000638462">
    <property type="component" value="Unassembled WGS sequence"/>
</dbReference>
<evidence type="ECO:0000313" key="4">
    <source>
        <dbReference type="Proteomes" id="UP000638462"/>
    </source>
</evidence>
<dbReference type="RefSeq" id="WP_188729762.1">
    <property type="nucleotide sequence ID" value="NZ_BMIT01000010.1"/>
</dbReference>
<dbReference type="NCBIfam" id="NF046078">
    <property type="entry name" value="STM4504_CBY0614"/>
    <property type="match status" value="1"/>
</dbReference>
<dbReference type="Pfam" id="PF18863">
    <property type="entry name" value="AbiJ_NTD4"/>
    <property type="match status" value="1"/>
</dbReference>
<feature type="domain" description="DUF7014" evidence="2">
    <location>
        <begin position="189"/>
        <end position="316"/>
    </location>
</feature>
<dbReference type="InterPro" id="IPR054280">
    <property type="entry name" value="DUF7014"/>
</dbReference>
<keyword evidence="4" id="KW-1185">Reference proteome</keyword>
<proteinExistence type="predicted"/>
<dbReference type="InterPro" id="IPR049503">
    <property type="entry name" value="AbiJ_NTD4"/>
</dbReference>
<sequence length="316" mass="36059">MAVANLYSNRQKELRGEYPDVYQYEELPNKFKVQVTQIIIDTIGKKPSYNQFGHSTVSLSEISFRRIHKILCKEYGVHSLAIVQGQTDIDAVLNFFMQTSSIEEAIDVIELTFRIINSFVRQNESEFKSQQSTIQTPTDAIIELNARFKQHGVGYEFVQNEIIRIDSSFLHSEVVKPTLHTLLLSPFLEGAKEEFLSAHSHYRHQRYKESLNDCLKAFESTLKAICIKHNWEHSPNDTSKRLLNICLTNGLVPAYMQEQFNQFLALLSSGVPTIRNKEAGHGQGTEVKNVSSDLVSYALHLTASNILFLSDCERKI</sequence>
<comment type="caution">
    <text evidence="3">The sequence shown here is derived from an EMBL/GenBank/DDBJ whole genome shotgun (WGS) entry which is preliminary data.</text>
</comment>
<protein>
    <recommendedName>
        <fullName evidence="5">Abortive infection protein-like C-terminal domain-containing protein</fullName>
    </recommendedName>
</protein>
<reference evidence="4" key="1">
    <citation type="journal article" date="2019" name="Int. J. Syst. Evol. Microbiol.">
        <title>The Global Catalogue of Microorganisms (GCM) 10K type strain sequencing project: providing services to taxonomists for standard genome sequencing and annotation.</title>
        <authorList>
            <consortium name="The Broad Institute Genomics Platform"/>
            <consortium name="The Broad Institute Genome Sequencing Center for Infectious Disease"/>
            <person name="Wu L."/>
            <person name="Ma J."/>
        </authorList>
    </citation>
    <scope>NUCLEOTIDE SEQUENCE [LARGE SCALE GENOMIC DNA]</scope>
    <source>
        <strain evidence="4">CGMCC 1.15394</strain>
    </source>
</reference>
<dbReference type="Pfam" id="PF22809">
    <property type="entry name" value="DUF7014"/>
    <property type="match status" value="1"/>
</dbReference>
<dbReference type="EMBL" id="BMIT01000010">
    <property type="protein sequence ID" value="GGF00655.1"/>
    <property type="molecule type" value="Genomic_DNA"/>
</dbReference>
<evidence type="ECO:0000259" key="2">
    <source>
        <dbReference type="Pfam" id="PF22809"/>
    </source>
</evidence>